<gene>
    <name evidence="1" type="ORF">BDR25DRAFT_359739</name>
</gene>
<sequence length="251" mass="28560">MYCINMHLRSFNLHLYQRTPPLQILRKWLSRLLPGPAIRGCNHCEMHLIQGPHRSLHRPNVNSSTAELQDVGGSLCPYHRKACDSVAEHITLEIDDGAEIDIFWYNSGGLKLVSGKCSKWLGFVETEGFSCRRNKDVEDEVEESGMGLEWALLLKDACGDNGRYRNGFQSGDRIEMLFSSSGMRARSDSVIDEESTLRLMKEMDDACPRDKGEYYCRPSFSRTGLPPLFHELSESTRWLCSGSLPLRFHIT</sequence>
<evidence type="ECO:0000313" key="1">
    <source>
        <dbReference type="EMBL" id="KAF2466391.1"/>
    </source>
</evidence>
<keyword evidence="2" id="KW-1185">Reference proteome</keyword>
<organism evidence="1 2">
    <name type="scientific">Lindgomyces ingoldianus</name>
    <dbReference type="NCBI Taxonomy" id="673940"/>
    <lineage>
        <taxon>Eukaryota</taxon>
        <taxon>Fungi</taxon>
        <taxon>Dikarya</taxon>
        <taxon>Ascomycota</taxon>
        <taxon>Pezizomycotina</taxon>
        <taxon>Dothideomycetes</taxon>
        <taxon>Pleosporomycetidae</taxon>
        <taxon>Pleosporales</taxon>
        <taxon>Lindgomycetaceae</taxon>
        <taxon>Lindgomyces</taxon>
    </lineage>
</organism>
<name>A0ACB6QHN7_9PLEO</name>
<reference evidence="1" key="1">
    <citation type="journal article" date="2020" name="Stud. Mycol.">
        <title>101 Dothideomycetes genomes: a test case for predicting lifestyles and emergence of pathogens.</title>
        <authorList>
            <person name="Haridas S."/>
            <person name="Albert R."/>
            <person name="Binder M."/>
            <person name="Bloem J."/>
            <person name="Labutti K."/>
            <person name="Salamov A."/>
            <person name="Andreopoulos B."/>
            <person name="Baker S."/>
            <person name="Barry K."/>
            <person name="Bills G."/>
            <person name="Bluhm B."/>
            <person name="Cannon C."/>
            <person name="Castanera R."/>
            <person name="Culley D."/>
            <person name="Daum C."/>
            <person name="Ezra D."/>
            <person name="Gonzalez J."/>
            <person name="Henrissat B."/>
            <person name="Kuo A."/>
            <person name="Liang C."/>
            <person name="Lipzen A."/>
            <person name="Lutzoni F."/>
            <person name="Magnuson J."/>
            <person name="Mondo S."/>
            <person name="Nolan M."/>
            <person name="Ohm R."/>
            <person name="Pangilinan J."/>
            <person name="Park H.-J."/>
            <person name="Ramirez L."/>
            <person name="Alfaro M."/>
            <person name="Sun H."/>
            <person name="Tritt A."/>
            <person name="Yoshinaga Y."/>
            <person name="Zwiers L.-H."/>
            <person name="Turgeon B."/>
            <person name="Goodwin S."/>
            <person name="Spatafora J."/>
            <person name="Crous P."/>
            <person name="Grigoriev I."/>
        </authorList>
    </citation>
    <scope>NUCLEOTIDE SEQUENCE</scope>
    <source>
        <strain evidence="1">ATCC 200398</strain>
    </source>
</reference>
<proteinExistence type="predicted"/>
<protein>
    <submittedName>
        <fullName evidence="1">Uncharacterized protein</fullName>
    </submittedName>
</protein>
<dbReference type="Proteomes" id="UP000799755">
    <property type="component" value="Unassembled WGS sequence"/>
</dbReference>
<accession>A0ACB6QHN7</accession>
<evidence type="ECO:0000313" key="2">
    <source>
        <dbReference type="Proteomes" id="UP000799755"/>
    </source>
</evidence>
<dbReference type="EMBL" id="MU003525">
    <property type="protein sequence ID" value="KAF2466391.1"/>
    <property type="molecule type" value="Genomic_DNA"/>
</dbReference>
<comment type="caution">
    <text evidence="1">The sequence shown here is derived from an EMBL/GenBank/DDBJ whole genome shotgun (WGS) entry which is preliminary data.</text>
</comment>